<sequence>MFKKLAVLLIIVSLLILSTTAQAKKTIYFNTLFHSGDAQAMEKIVKLVNDTQKDYFIDLTQGQWENYYAQLFNAVVAGNPPNLGICHTNMLLSMKDALTPLDKSPAGDLLKIVGIDKKNYIPQLWKAANIDGKQYGVPLDTHMWAMWYNKKIFKEAGLDPNNPPRNLSELIKAAEAIKKAGYYAVHFAEDALPRKIMRAWYIFFWQLGGELFDKDYTKATFNNDKGLKALKFLVDSIHKYKWNEPGTDGFKQFASGKLGILFAGNWYYPTAVSAGIDFGVAPIPKIFIYPRTWGNSHNLVIPKLPPNANPQDYIDAAKVLKLISENSHIWGIYGGHMPAYLPAKQNKELLESDTWKRSLVVFSYMAENGYVHYPPNHPKAAELEQAIQSNIQLAYNGSITPEEALKRAEAECNRILNEYNAQKK</sequence>
<dbReference type="Pfam" id="PF01547">
    <property type="entry name" value="SBP_bac_1"/>
    <property type="match status" value="1"/>
</dbReference>
<dbReference type="InterPro" id="IPR006059">
    <property type="entry name" value="SBP"/>
</dbReference>
<accession>A0A7C3WTF5</accession>
<evidence type="ECO:0000256" key="3">
    <source>
        <dbReference type="SAM" id="SignalP"/>
    </source>
</evidence>
<comment type="subcellular location">
    <subcellularLocation>
        <location evidence="1">Periplasm</location>
    </subcellularLocation>
</comment>
<reference evidence="4" key="1">
    <citation type="journal article" date="2020" name="mSystems">
        <title>Genome- and Community-Level Interaction Insights into Carbon Utilization and Element Cycling Functions of Hydrothermarchaeota in Hydrothermal Sediment.</title>
        <authorList>
            <person name="Zhou Z."/>
            <person name="Liu Y."/>
            <person name="Xu W."/>
            <person name="Pan J."/>
            <person name="Luo Z.H."/>
            <person name="Li M."/>
        </authorList>
    </citation>
    <scope>NUCLEOTIDE SEQUENCE [LARGE SCALE GENOMIC DNA]</scope>
    <source>
        <strain evidence="4">SpSt-751</strain>
    </source>
</reference>
<evidence type="ECO:0000313" key="4">
    <source>
        <dbReference type="EMBL" id="HGB31649.1"/>
    </source>
</evidence>
<protein>
    <submittedName>
        <fullName evidence="4">ABC transporter substrate-binding protein</fullName>
    </submittedName>
</protein>
<organism evidence="4">
    <name type="scientific">Dictyoglomus turgidum</name>
    <dbReference type="NCBI Taxonomy" id="513050"/>
    <lineage>
        <taxon>Bacteria</taxon>
        <taxon>Pseudomonadati</taxon>
        <taxon>Dictyoglomota</taxon>
        <taxon>Dictyoglomia</taxon>
        <taxon>Dictyoglomales</taxon>
        <taxon>Dictyoglomaceae</taxon>
        <taxon>Dictyoglomus</taxon>
    </lineage>
</organism>
<comment type="similarity">
    <text evidence="2">Belongs to the bacterial solute-binding protein 1 family.</text>
</comment>
<name>A0A7C3WTF5_9BACT</name>
<feature type="chain" id="PRO_5028197692" evidence="3">
    <location>
        <begin position="24"/>
        <end position="424"/>
    </location>
</feature>
<dbReference type="AlphaFoldDB" id="A0A7C3WTF5"/>
<dbReference type="Gene3D" id="3.40.190.10">
    <property type="entry name" value="Periplasmic binding protein-like II"/>
    <property type="match status" value="1"/>
</dbReference>
<gene>
    <name evidence="4" type="ORF">ENV35_07230</name>
</gene>
<evidence type="ECO:0000256" key="1">
    <source>
        <dbReference type="ARBA" id="ARBA00004418"/>
    </source>
</evidence>
<dbReference type="EMBL" id="DTGA01000189">
    <property type="protein sequence ID" value="HGB31649.1"/>
    <property type="molecule type" value="Genomic_DNA"/>
</dbReference>
<dbReference type="PANTHER" id="PTHR43649:SF12">
    <property type="entry name" value="DIACETYLCHITOBIOSE BINDING PROTEIN DASA"/>
    <property type="match status" value="1"/>
</dbReference>
<proteinExistence type="inferred from homology"/>
<dbReference type="PANTHER" id="PTHR43649">
    <property type="entry name" value="ARABINOSE-BINDING PROTEIN-RELATED"/>
    <property type="match status" value="1"/>
</dbReference>
<dbReference type="GO" id="GO:0042597">
    <property type="term" value="C:periplasmic space"/>
    <property type="evidence" value="ECO:0007669"/>
    <property type="project" value="UniProtKB-SubCell"/>
</dbReference>
<keyword evidence="3" id="KW-0732">Signal</keyword>
<dbReference type="InterPro" id="IPR050490">
    <property type="entry name" value="Bact_solute-bd_prot1"/>
</dbReference>
<feature type="signal peptide" evidence="3">
    <location>
        <begin position="1"/>
        <end position="23"/>
    </location>
</feature>
<comment type="caution">
    <text evidence="4">The sequence shown here is derived from an EMBL/GenBank/DDBJ whole genome shotgun (WGS) entry which is preliminary data.</text>
</comment>
<dbReference type="SUPFAM" id="SSF53850">
    <property type="entry name" value="Periplasmic binding protein-like II"/>
    <property type="match status" value="1"/>
</dbReference>
<dbReference type="CDD" id="cd14748">
    <property type="entry name" value="PBP2_UgpB"/>
    <property type="match status" value="1"/>
</dbReference>
<evidence type="ECO:0000256" key="2">
    <source>
        <dbReference type="ARBA" id="ARBA00008520"/>
    </source>
</evidence>